<sequence>GQPNGQSRSTSQLWTISKSIIYSIIKNFYGSRSSKVNQKNMVKHQHDEVSIIAPGNKAPLAIDSKKRLNDSAGLKPAAALSELGGKALANLKPFGMPDGSQCFQTFCLVQNVFARHNGHWFPALKIASLMEGDVRMTFTTYFSSSEMVSTVSFAAASCLFTVYVSSLATICRNKQ</sequence>
<keyword evidence="1" id="KW-1133">Transmembrane helix</keyword>
<dbReference type="EMBL" id="VYZN01000055">
    <property type="protein sequence ID" value="KAE9526105.1"/>
    <property type="molecule type" value="Genomic_DNA"/>
</dbReference>
<keyword evidence="3" id="KW-1185">Reference proteome</keyword>
<feature type="non-terminal residue" evidence="2">
    <location>
        <position position="1"/>
    </location>
</feature>
<evidence type="ECO:0000313" key="2">
    <source>
        <dbReference type="EMBL" id="KAE9526105.1"/>
    </source>
</evidence>
<proteinExistence type="predicted"/>
<name>A0A6G0T733_APHGL</name>
<feature type="transmembrane region" description="Helical" evidence="1">
    <location>
        <begin position="151"/>
        <end position="171"/>
    </location>
</feature>
<dbReference type="AlphaFoldDB" id="A0A6G0T733"/>
<keyword evidence="1" id="KW-0472">Membrane</keyword>
<gene>
    <name evidence="2" type="ORF">AGLY_013736</name>
</gene>
<evidence type="ECO:0000256" key="1">
    <source>
        <dbReference type="SAM" id="Phobius"/>
    </source>
</evidence>
<comment type="caution">
    <text evidence="2">The sequence shown here is derived from an EMBL/GenBank/DDBJ whole genome shotgun (WGS) entry which is preliminary data.</text>
</comment>
<reference evidence="2 3" key="1">
    <citation type="submission" date="2019-08" db="EMBL/GenBank/DDBJ databases">
        <title>The genome of the soybean aphid Biotype 1, its phylome, world population structure and adaptation to the North American continent.</title>
        <authorList>
            <person name="Giordano R."/>
            <person name="Donthu R.K."/>
            <person name="Hernandez A.G."/>
            <person name="Wright C.L."/>
            <person name="Zimin A.V."/>
        </authorList>
    </citation>
    <scope>NUCLEOTIDE SEQUENCE [LARGE SCALE GENOMIC DNA]</scope>
    <source>
        <tissue evidence="2">Whole aphids</tissue>
    </source>
</reference>
<organism evidence="2 3">
    <name type="scientific">Aphis glycines</name>
    <name type="common">Soybean aphid</name>
    <dbReference type="NCBI Taxonomy" id="307491"/>
    <lineage>
        <taxon>Eukaryota</taxon>
        <taxon>Metazoa</taxon>
        <taxon>Ecdysozoa</taxon>
        <taxon>Arthropoda</taxon>
        <taxon>Hexapoda</taxon>
        <taxon>Insecta</taxon>
        <taxon>Pterygota</taxon>
        <taxon>Neoptera</taxon>
        <taxon>Paraneoptera</taxon>
        <taxon>Hemiptera</taxon>
        <taxon>Sternorrhyncha</taxon>
        <taxon>Aphidomorpha</taxon>
        <taxon>Aphidoidea</taxon>
        <taxon>Aphididae</taxon>
        <taxon>Aphidini</taxon>
        <taxon>Aphis</taxon>
        <taxon>Aphis</taxon>
    </lineage>
</organism>
<dbReference type="Proteomes" id="UP000475862">
    <property type="component" value="Unassembled WGS sequence"/>
</dbReference>
<accession>A0A6G0T733</accession>
<protein>
    <submittedName>
        <fullName evidence="2">Uncharacterized protein</fullName>
    </submittedName>
</protein>
<keyword evidence="1" id="KW-0812">Transmembrane</keyword>
<evidence type="ECO:0000313" key="3">
    <source>
        <dbReference type="Proteomes" id="UP000475862"/>
    </source>
</evidence>